<dbReference type="InterPro" id="IPR046335">
    <property type="entry name" value="LacI/GalR-like_sensor"/>
</dbReference>
<evidence type="ECO:0000256" key="1">
    <source>
        <dbReference type="ARBA" id="ARBA00023015"/>
    </source>
</evidence>
<proteinExistence type="predicted"/>
<gene>
    <name evidence="5" type="ORF">RH857_06660</name>
</gene>
<accession>A0ABU1FT46</accession>
<dbReference type="SMART" id="SM00354">
    <property type="entry name" value="HTH_LACI"/>
    <property type="match status" value="1"/>
</dbReference>
<keyword evidence="2 5" id="KW-0238">DNA-binding</keyword>
<dbReference type="GO" id="GO:0003677">
    <property type="term" value="F:DNA binding"/>
    <property type="evidence" value="ECO:0007669"/>
    <property type="project" value="UniProtKB-KW"/>
</dbReference>
<keyword evidence="3" id="KW-0804">Transcription</keyword>
<dbReference type="PROSITE" id="PS50932">
    <property type="entry name" value="HTH_LACI_2"/>
    <property type="match status" value="1"/>
</dbReference>
<name>A0ABU1FT46_9MICC</name>
<dbReference type="CDD" id="cd06267">
    <property type="entry name" value="PBP1_LacI_sugar_binding-like"/>
    <property type="match status" value="1"/>
</dbReference>
<keyword evidence="6" id="KW-1185">Reference proteome</keyword>
<evidence type="ECO:0000313" key="5">
    <source>
        <dbReference type="EMBL" id="MDR5711814.1"/>
    </source>
</evidence>
<reference evidence="6" key="1">
    <citation type="submission" date="2023-07" db="EMBL/GenBank/DDBJ databases">
        <title>Description of three actinobacteria isolated from air of manufacturing shop in a pharmaceutical factory.</title>
        <authorList>
            <person name="Zhang D.-F."/>
        </authorList>
    </citation>
    <scope>NUCLEOTIDE SEQUENCE [LARGE SCALE GENOMIC DNA]</scope>
    <source>
        <strain evidence="6">CCTCC AB 207010</strain>
    </source>
</reference>
<protein>
    <submittedName>
        <fullName evidence="5">LacI family DNA-binding transcriptional regulator</fullName>
    </submittedName>
</protein>
<dbReference type="InterPro" id="IPR028082">
    <property type="entry name" value="Peripla_BP_I"/>
</dbReference>
<dbReference type="InterPro" id="IPR010982">
    <property type="entry name" value="Lambda_DNA-bd_dom_sf"/>
</dbReference>
<dbReference type="PANTHER" id="PTHR30146:SF138">
    <property type="entry name" value="TRANSCRIPTIONAL REGULATORY PROTEIN"/>
    <property type="match status" value="1"/>
</dbReference>
<sequence>MLHVRMRSIDTVHGMESAPRRATATDVANLAGCSQAAVSLWLNGKVEGRLSKEWVQRIAAAANELGYVPNKAAQRLSGGQNSTVAFLFPNVQYQLFGDVLYGVARVLGERWDVHLVDMQRGTDGVSRKDIYTAAMPFGPAGVLIAAPTKSELEQLSRLPVPVVALDAPSGAEGITTISFDLGPALVDLAKHLHEQGHHRVGLVEFRGGSLILQQRSDAMRRHLDQFGIQVTDEILLVSDLSIEHVAQCVAEIFPHWREQGVTAAICTANTLAYGVLLASVRGIFQVPEELAVIGFSDSDHAAITYPPLSSISLDGRRLGEAGAEALVGLIGKGQRREAVLPTAFEARCSSLRPAPNDCPGDSCHTSHPECCRDMHTGARRRSL</sequence>
<dbReference type="EMBL" id="JAVKGT010000014">
    <property type="protein sequence ID" value="MDR5711814.1"/>
    <property type="molecule type" value="Genomic_DNA"/>
</dbReference>
<evidence type="ECO:0000313" key="6">
    <source>
        <dbReference type="Proteomes" id="UP001260872"/>
    </source>
</evidence>
<feature type="domain" description="HTH lacI-type" evidence="4">
    <location>
        <begin position="22"/>
        <end position="78"/>
    </location>
</feature>
<dbReference type="Pfam" id="PF13377">
    <property type="entry name" value="Peripla_BP_3"/>
    <property type="match status" value="1"/>
</dbReference>
<evidence type="ECO:0000256" key="2">
    <source>
        <dbReference type="ARBA" id="ARBA00023125"/>
    </source>
</evidence>
<dbReference type="Pfam" id="PF00356">
    <property type="entry name" value="LacI"/>
    <property type="match status" value="1"/>
</dbReference>
<dbReference type="Gene3D" id="3.40.50.2300">
    <property type="match status" value="2"/>
</dbReference>
<evidence type="ECO:0000256" key="3">
    <source>
        <dbReference type="ARBA" id="ARBA00023163"/>
    </source>
</evidence>
<dbReference type="SUPFAM" id="SSF53822">
    <property type="entry name" value="Periplasmic binding protein-like I"/>
    <property type="match status" value="1"/>
</dbReference>
<dbReference type="InterPro" id="IPR000843">
    <property type="entry name" value="HTH_LacI"/>
</dbReference>
<organism evidence="5 6">
    <name type="scientific">Nesterenkonia flava</name>
    <dbReference type="NCBI Taxonomy" id="469799"/>
    <lineage>
        <taxon>Bacteria</taxon>
        <taxon>Bacillati</taxon>
        <taxon>Actinomycetota</taxon>
        <taxon>Actinomycetes</taxon>
        <taxon>Micrococcales</taxon>
        <taxon>Micrococcaceae</taxon>
        <taxon>Nesterenkonia</taxon>
    </lineage>
</organism>
<evidence type="ECO:0000259" key="4">
    <source>
        <dbReference type="PROSITE" id="PS50932"/>
    </source>
</evidence>
<dbReference type="PANTHER" id="PTHR30146">
    <property type="entry name" value="LACI-RELATED TRANSCRIPTIONAL REPRESSOR"/>
    <property type="match status" value="1"/>
</dbReference>
<dbReference type="RefSeq" id="WP_310537195.1">
    <property type="nucleotide sequence ID" value="NZ_BAAAOC010000001.1"/>
</dbReference>
<dbReference type="Proteomes" id="UP001260872">
    <property type="component" value="Unassembled WGS sequence"/>
</dbReference>
<dbReference type="SUPFAM" id="SSF47413">
    <property type="entry name" value="lambda repressor-like DNA-binding domains"/>
    <property type="match status" value="1"/>
</dbReference>
<keyword evidence="1" id="KW-0805">Transcription regulation</keyword>
<dbReference type="CDD" id="cd01392">
    <property type="entry name" value="HTH_LacI"/>
    <property type="match status" value="1"/>
</dbReference>
<comment type="caution">
    <text evidence="5">The sequence shown here is derived from an EMBL/GenBank/DDBJ whole genome shotgun (WGS) entry which is preliminary data.</text>
</comment>
<dbReference type="Gene3D" id="1.10.260.40">
    <property type="entry name" value="lambda repressor-like DNA-binding domains"/>
    <property type="match status" value="1"/>
</dbReference>